<gene>
    <name evidence="3" type="ORF">CK203_016182</name>
</gene>
<keyword evidence="2" id="KW-0472">Membrane</keyword>
<keyword evidence="2" id="KW-1133">Transmembrane helix</keyword>
<name>A0A438JMR1_VITVI</name>
<proteinExistence type="predicted"/>
<evidence type="ECO:0000256" key="1">
    <source>
        <dbReference type="SAM" id="MobiDB-lite"/>
    </source>
</evidence>
<keyword evidence="2" id="KW-0812">Transmembrane</keyword>
<sequence>MGHTSNDLLHLEHKASSSSSLESTLLVCKNGSESKLQKPNHPKGKPITTPVPSSQGGASVYVPADDLVISRCSFMVLMFCGIFVFGTSPPSSWLH</sequence>
<evidence type="ECO:0000256" key="2">
    <source>
        <dbReference type="SAM" id="Phobius"/>
    </source>
</evidence>
<dbReference type="Proteomes" id="UP000288805">
    <property type="component" value="Unassembled WGS sequence"/>
</dbReference>
<feature type="region of interest" description="Disordered" evidence="1">
    <location>
        <begin position="1"/>
        <end position="55"/>
    </location>
</feature>
<feature type="compositionally biased region" description="Low complexity" evidence="1">
    <location>
        <begin position="16"/>
        <end position="26"/>
    </location>
</feature>
<dbReference type="EMBL" id="QGNW01000035">
    <property type="protein sequence ID" value="RVX10229.1"/>
    <property type="molecule type" value="Genomic_DNA"/>
</dbReference>
<protein>
    <submittedName>
        <fullName evidence="3">Uncharacterized protein</fullName>
    </submittedName>
</protein>
<dbReference type="AlphaFoldDB" id="A0A438JMR1"/>
<reference evidence="3 4" key="1">
    <citation type="journal article" date="2018" name="PLoS Genet.">
        <title>Population sequencing reveals clonal diversity and ancestral inbreeding in the grapevine cultivar Chardonnay.</title>
        <authorList>
            <person name="Roach M.J."/>
            <person name="Johnson D.L."/>
            <person name="Bohlmann J."/>
            <person name="van Vuuren H.J."/>
            <person name="Jones S.J."/>
            <person name="Pretorius I.S."/>
            <person name="Schmidt S.A."/>
            <person name="Borneman A.R."/>
        </authorList>
    </citation>
    <scope>NUCLEOTIDE SEQUENCE [LARGE SCALE GENOMIC DNA]</scope>
    <source>
        <strain evidence="4">cv. Chardonnay</strain>
        <tissue evidence="3">Leaf</tissue>
    </source>
</reference>
<feature type="transmembrane region" description="Helical" evidence="2">
    <location>
        <begin position="68"/>
        <end position="86"/>
    </location>
</feature>
<evidence type="ECO:0000313" key="4">
    <source>
        <dbReference type="Proteomes" id="UP000288805"/>
    </source>
</evidence>
<organism evidence="3 4">
    <name type="scientific">Vitis vinifera</name>
    <name type="common">Grape</name>
    <dbReference type="NCBI Taxonomy" id="29760"/>
    <lineage>
        <taxon>Eukaryota</taxon>
        <taxon>Viridiplantae</taxon>
        <taxon>Streptophyta</taxon>
        <taxon>Embryophyta</taxon>
        <taxon>Tracheophyta</taxon>
        <taxon>Spermatophyta</taxon>
        <taxon>Magnoliopsida</taxon>
        <taxon>eudicotyledons</taxon>
        <taxon>Gunneridae</taxon>
        <taxon>Pentapetalae</taxon>
        <taxon>rosids</taxon>
        <taxon>Vitales</taxon>
        <taxon>Vitaceae</taxon>
        <taxon>Viteae</taxon>
        <taxon>Vitis</taxon>
    </lineage>
</organism>
<accession>A0A438JMR1</accession>
<comment type="caution">
    <text evidence="3">The sequence shown here is derived from an EMBL/GenBank/DDBJ whole genome shotgun (WGS) entry which is preliminary data.</text>
</comment>
<evidence type="ECO:0000313" key="3">
    <source>
        <dbReference type="EMBL" id="RVX10229.1"/>
    </source>
</evidence>